<gene>
    <name evidence="1" type="ORF">FGL98_07385</name>
</gene>
<evidence type="ECO:0000313" key="2">
    <source>
        <dbReference type="Proteomes" id="UP000320244"/>
    </source>
</evidence>
<evidence type="ECO:0000313" key="1">
    <source>
        <dbReference type="EMBL" id="TWP37221.1"/>
    </source>
</evidence>
<dbReference type="RefSeq" id="WP_146316093.1">
    <property type="nucleotide sequence ID" value="NZ_VCQV01000007.1"/>
</dbReference>
<organism evidence="1 2">
    <name type="scientific">Leekyejoonella antrihumi</name>
    <dbReference type="NCBI Taxonomy" id="1660198"/>
    <lineage>
        <taxon>Bacteria</taxon>
        <taxon>Bacillati</taxon>
        <taxon>Actinomycetota</taxon>
        <taxon>Actinomycetes</taxon>
        <taxon>Micrococcales</taxon>
        <taxon>Dermacoccaceae</taxon>
        <taxon>Leekyejoonella</taxon>
    </lineage>
</organism>
<reference evidence="1 2" key="1">
    <citation type="submission" date="2019-05" db="EMBL/GenBank/DDBJ databases">
        <authorList>
            <person name="Lee S.D."/>
        </authorList>
    </citation>
    <scope>NUCLEOTIDE SEQUENCE [LARGE SCALE GENOMIC DNA]</scope>
    <source>
        <strain evidence="1 2">C5-26</strain>
    </source>
</reference>
<dbReference type="OrthoDB" id="3482532at2"/>
<evidence type="ECO:0008006" key="3">
    <source>
        <dbReference type="Google" id="ProtNLM"/>
    </source>
</evidence>
<dbReference type="Proteomes" id="UP000320244">
    <property type="component" value="Unassembled WGS sequence"/>
</dbReference>
<dbReference type="AlphaFoldDB" id="A0A563E4U5"/>
<keyword evidence="2" id="KW-1185">Reference proteome</keyword>
<dbReference type="EMBL" id="VCQV01000007">
    <property type="protein sequence ID" value="TWP37221.1"/>
    <property type="molecule type" value="Genomic_DNA"/>
</dbReference>
<comment type="caution">
    <text evidence="1">The sequence shown here is derived from an EMBL/GenBank/DDBJ whole genome shotgun (WGS) entry which is preliminary data.</text>
</comment>
<name>A0A563E4U5_9MICO</name>
<proteinExistence type="predicted"/>
<reference evidence="1 2" key="2">
    <citation type="submission" date="2019-08" db="EMBL/GenBank/DDBJ databases">
        <title>Jejuicoccus antrihumi gen. nov., sp. nov., a new member of the family Dermacoccaceae isolated from a cave.</title>
        <authorList>
            <person name="Schumann P."/>
            <person name="Kim I.S."/>
        </authorList>
    </citation>
    <scope>NUCLEOTIDE SEQUENCE [LARGE SCALE GENOMIC DNA]</scope>
    <source>
        <strain evidence="1 2">C5-26</strain>
    </source>
</reference>
<protein>
    <recommendedName>
        <fullName evidence="3">DUF4829 domain-containing protein</fullName>
    </recommendedName>
</protein>
<accession>A0A563E4U5</accession>
<sequence length="149" mass="16658">MKWYRVLLLAVLVVIVVPVGGLWLWGRPRAHVPLPTARASPVDVVKMYVRAMNDRDFSVCTRMQVSDGQDIGAGWASLPAPNITNLRIGDVHAMTPGLRSWNESVVVDTTATLNNFEGFHNSQPDQPWSFELVRHDSSKPWRIIDQGQG</sequence>